<dbReference type="SUPFAM" id="SSF52821">
    <property type="entry name" value="Rhodanese/Cell cycle control phosphatase"/>
    <property type="match status" value="1"/>
</dbReference>
<dbReference type="PROSITE" id="PS50206">
    <property type="entry name" value="RHODANESE_3"/>
    <property type="match status" value="1"/>
</dbReference>
<evidence type="ECO:0000313" key="3">
    <source>
        <dbReference type="EMBL" id="BDV41662.1"/>
    </source>
</evidence>
<keyword evidence="1" id="KW-0472">Membrane</keyword>
<feature type="transmembrane region" description="Helical" evidence="1">
    <location>
        <begin position="12"/>
        <end position="31"/>
    </location>
</feature>
<accession>A0ABM8EGW3</accession>
<dbReference type="SMART" id="SM00450">
    <property type="entry name" value="RHOD"/>
    <property type="match status" value="1"/>
</dbReference>
<dbReference type="PANTHER" id="PTHR43031:SF18">
    <property type="entry name" value="RHODANESE-RELATED SULFURTRANSFERASES"/>
    <property type="match status" value="1"/>
</dbReference>
<keyword evidence="4" id="KW-1185">Reference proteome</keyword>
<dbReference type="Pfam" id="PF00581">
    <property type="entry name" value="Rhodanese"/>
    <property type="match status" value="1"/>
</dbReference>
<gene>
    <name evidence="3" type="ORF">GURASL_05850</name>
</gene>
<dbReference type="PROSITE" id="PS51257">
    <property type="entry name" value="PROKAR_LIPOPROTEIN"/>
    <property type="match status" value="1"/>
</dbReference>
<name>A0ABM8EGW3_9BACT</name>
<dbReference type="InterPro" id="IPR001763">
    <property type="entry name" value="Rhodanese-like_dom"/>
</dbReference>
<sequence>MKTNWKQLFNEIAVIVLLAAIIGCLWNYRLLRNAYRGEQTGAQQPAPTVQTAPAVPTTPGPLPLGLMQVKELFDSREALIIDARDRSAYRAGHIRAARSLPLGEAGSLLATFARTIPRDRMLVVYCNGYDCHDSMALAEKLIAAGFRQVYVFEGGYPEWRDAGYPLAKGEQ</sequence>
<dbReference type="EMBL" id="AP027151">
    <property type="protein sequence ID" value="BDV41662.1"/>
    <property type="molecule type" value="Genomic_DNA"/>
</dbReference>
<dbReference type="Proteomes" id="UP001317705">
    <property type="component" value="Chromosome"/>
</dbReference>
<evidence type="ECO:0000259" key="2">
    <source>
        <dbReference type="PROSITE" id="PS50206"/>
    </source>
</evidence>
<organism evidence="3 4">
    <name type="scientific">Geotalea uraniireducens</name>
    <dbReference type="NCBI Taxonomy" id="351604"/>
    <lineage>
        <taxon>Bacteria</taxon>
        <taxon>Pseudomonadati</taxon>
        <taxon>Thermodesulfobacteriota</taxon>
        <taxon>Desulfuromonadia</taxon>
        <taxon>Geobacterales</taxon>
        <taxon>Geobacteraceae</taxon>
        <taxon>Geotalea</taxon>
    </lineage>
</organism>
<evidence type="ECO:0000256" key="1">
    <source>
        <dbReference type="SAM" id="Phobius"/>
    </source>
</evidence>
<keyword evidence="1" id="KW-1133">Transmembrane helix</keyword>
<dbReference type="InterPro" id="IPR050229">
    <property type="entry name" value="GlpE_sulfurtransferase"/>
</dbReference>
<reference evidence="3 4" key="1">
    <citation type="submission" date="2022-12" db="EMBL/GenBank/DDBJ databases">
        <title>Polyphasic characterization of Geotalea uranireducens NIT-SL11 newly isolated from a complex of sewage sludge and microbially reduced graphene oxide.</title>
        <authorList>
            <person name="Xie L."/>
            <person name="Yoshida N."/>
            <person name="Meng L."/>
        </authorList>
    </citation>
    <scope>NUCLEOTIDE SEQUENCE [LARGE SCALE GENOMIC DNA]</scope>
    <source>
        <strain evidence="3 4">NIT-SL11</strain>
    </source>
</reference>
<dbReference type="InterPro" id="IPR036873">
    <property type="entry name" value="Rhodanese-like_dom_sf"/>
</dbReference>
<dbReference type="RefSeq" id="WP_282001674.1">
    <property type="nucleotide sequence ID" value="NZ_AP027151.1"/>
</dbReference>
<dbReference type="CDD" id="cd00158">
    <property type="entry name" value="RHOD"/>
    <property type="match status" value="1"/>
</dbReference>
<evidence type="ECO:0000313" key="4">
    <source>
        <dbReference type="Proteomes" id="UP001317705"/>
    </source>
</evidence>
<keyword evidence="1" id="KW-0812">Transmembrane</keyword>
<dbReference type="Gene3D" id="3.40.250.10">
    <property type="entry name" value="Rhodanese-like domain"/>
    <property type="match status" value="1"/>
</dbReference>
<proteinExistence type="predicted"/>
<protein>
    <submittedName>
        <fullName evidence="3">Sulfurtransferase</fullName>
    </submittedName>
</protein>
<feature type="domain" description="Rhodanese" evidence="2">
    <location>
        <begin position="74"/>
        <end position="168"/>
    </location>
</feature>
<dbReference type="PANTHER" id="PTHR43031">
    <property type="entry name" value="FAD-DEPENDENT OXIDOREDUCTASE"/>
    <property type="match status" value="1"/>
</dbReference>